<dbReference type="InterPro" id="IPR035992">
    <property type="entry name" value="Ricin_B-like_lectins"/>
</dbReference>
<dbReference type="EC" id="2.4.1.-" evidence="10"/>
<accession>A0ABR1AVS2</accession>
<name>A0ABR1AVS2_POLSC</name>
<keyword evidence="10" id="KW-0808">Transferase</keyword>
<comment type="cofactor">
    <cofactor evidence="10">
        <name>Mn(2+)</name>
        <dbReference type="ChEBI" id="CHEBI:29035"/>
    </cofactor>
</comment>
<keyword evidence="10" id="KW-0464">Manganese</keyword>
<dbReference type="PANTHER" id="PTHR11675:SF118">
    <property type="entry name" value="POLYPEPTIDE N-ACETYLGALACTOSAMINYLTRANSFERASE 3"/>
    <property type="match status" value="1"/>
</dbReference>
<organism evidence="12 13">
    <name type="scientific">Polyplax serrata</name>
    <name type="common">Common mouse louse</name>
    <dbReference type="NCBI Taxonomy" id="468196"/>
    <lineage>
        <taxon>Eukaryota</taxon>
        <taxon>Metazoa</taxon>
        <taxon>Ecdysozoa</taxon>
        <taxon>Arthropoda</taxon>
        <taxon>Hexapoda</taxon>
        <taxon>Insecta</taxon>
        <taxon>Pterygota</taxon>
        <taxon>Neoptera</taxon>
        <taxon>Paraneoptera</taxon>
        <taxon>Psocodea</taxon>
        <taxon>Troctomorpha</taxon>
        <taxon>Phthiraptera</taxon>
        <taxon>Anoplura</taxon>
        <taxon>Polyplacidae</taxon>
        <taxon>Polyplax</taxon>
    </lineage>
</organism>
<evidence type="ECO:0000256" key="3">
    <source>
        <dbReference type="ARBA" id="ARBA00022692"/>
    </source>
</evidence>
<comment type="caution">
    <text evidence="12">The sequence shown here is derived from an EMBL/GenBank/DDBJ whole genome shotgun (WGS) entry which is preliminary data.</text>
</comment>
<evidence type="ECO:0000256" key="6">
    <source>
        <dbReference type="ARBA" id="ARBA00022989"/>
    </source>
</evidence>
<comment type="subcellular location">
    <subcellularLocation>
        <location evidence="1 10">Golgi apparatus membrane</location>
        <topology evidence="1 10">Single-pass type II membrane protein</topology>
    </subcellularLocation>
</comment>
<dbReference type="SMART" id="SM00458">
    <property type="entry name" value="RICIN"/>
    <property type="match status" value="1"/>
</dbReference>
<evidence type="ECO:0000256" key="2">
    <source>
        <dbReference type="ARBA" id="ARBA00005680"/>
    </source>
</evidence>
<dbReference type="Gene3D" id="3.90.550.10">
    <property type="entry name" value="Spore Coat Polysaccharide Biosynthesis Protein SpsA, Chain A"/>
    <property type="match status" value="1"/>
</dbReference>
<evidence type="ECO:0000313" key="13">
    <source>
        <dbReference type="Proteomes" id="UP001359485"/>
    </source>
</evidence>
<evidence type="ECO:0000256" key="1">
    <source>
        <dbReference type="ARBA" id="ARBA00004323"/>
    </source>
</evidence>
<dbReference type="EMBL" id="JAWJWF010000045">
    <property type="protein sequence ID" value="KAK6628045.1"/>
    <property type="molecule type" value="Genomic_DNA"/>
</dbReference>
<keyword evidence="3 10" id="KW-0812">Transmembrane</keyword>
<dbReference type="InterPro" id="IPR045885">
    <property type="entry name" value="GalNAc-T"/>
</dbReference>
<reference evidence="12 13" key="1">
    <citation type="submission" date="2023-09" db="EMBL/GenBank/DDBJ databases">
        <title>Genomes of two closely related lineages of the louse Polyplax serrata with different host specificities.</title>
        <authorList>
            <person name="Martinu J."/>
            <person name="Tarabai H."/>
            <person name="Stefka J."/>
            <person name="Hypsa V."/>
        </authorList>
    </citation>
    <scope>NUCLEOTIDE SEQUENCE [LARGE SCALE GENOMIC DNA]</scope>
    <source>
        <strain evidence="12">98ZLc_SE</strain>
    </source>
</reference>
<evidence type="ECO:0000256" key="7">
    <source>
        <dbReference type="ARBA" id="ARBA00023034"/>
    </source>
</evidence>
<keyword evidence="13" id="KW-1185">Reference proteome</keyword>
<gene>
    <name evidence="12" type="ORF">RUM44_010527</name>
</gene>
<evidence type="ECO:0000256" key="8">
    <source>
        <dbReference type="ARBA" id="ARBA00023136"/>
    </source>
</evidence>
<dbReference type="SUPFAM" id="SSF50370">
    <property type="entry name" value="Ricin B-like lectins"/>
    <property type="match status" value="1"/>
</dbReference>
<feature type="domain" description="Ricin B lectin" evidence="11">
    <location>
        <begin position="468"/>
        <end position="594"/>
    </location>
</feature>
<dbReference type="InterPro" id="IPR000772">
    <property type="entry name" value="Ricin_B_lectin"/>
</dbReference>
<keyword evidence="10" id="KW-0328">Glycosyltransferase</keyword>
<dbReference type="InterPro" id="IPR029044">
    <property type="entry name" value="Nucleotide-diphossugar_trans"/>
</dbReference>
<protein>
    <recommendedName>
        <fullName evidence="10">Polypeptide N-acetylgalactosaminyltransferase</fullName>
        <ecNumber evidence="10">2.4.1.-</ecNumber>
    </recommendedName>
    <alternativeName>
        <fullName evidence="10">Protein-UDP acetylgalactosaminyltransferase</fullName>
    </alternativeName>
</protein>
<keyword evidence="9 10" id="KW-1015">Disulfide bond</keyword>
<dbReference type="SUPFAM" id="SSF53448">
    <property type="entry name" value="Nucleotide-diphospho-sugar transferases"/>
    <property type="match status" value="1"/>
</dbReference>
<keyword evidence="8 10" id="KW-0472">Membrane</keyword>
<dbReference type="PANTHER" id="PTHR11675">
    <property type="entry name" value="N-ACETYLGALACTOSAMINYLTRANSFERASE"/>
    <property type="match status" value="1"/>
</dbReference>
<comment type="similarity">
    <text evidence="2 10">Belongs to the glycosyltransferase 2 family. GalNAc-T subfamily.</text>
</comment>
<evidence type="ECO:0000256" key="9">
    <source>
        <dbReference type="ARBA" id="ARBA00023157"/>
    </source>
</evidence>
<proteinExistence type="inferred from homology"/>
<dbReference type="InterPro" id="IPR001173">
    <property type="entry name" value="Glyco_trans_2-like"/>
</dbReference>
<keyword evidence="4 10" id="KW-0430">Lectin</keyword>
<dbReference type="CDD" id="cd02510">
    <property type="entry name" value="pp-GalNAc-T"/>
    <property type="match status" value="1"/>
</dbReference>
<feature type="transmembrane region" description="Helical" evidence="10">
    <location>
        <begin position="12"/>
        <end position="31"/>
    </location>
</feature>
<dbReference type="PROSITE" id="PS50231">
    <property type="entry name" value="RICIN_B_LECTIN"/>
    <property type="match status" value="1"/>
</dbReference>
<keyword evidence="7 10" id="KW-0333">Golgi apparatus</keyword>
<evidence type="ECO:0000259" key="11">
    <source>
        <dbReference type="SMART" id="SM00458"/>
    </source>
</evidence>
<dbReference type="Proteomes" id="UP001359485">
    <property type="component" value="Unassembled WGS sequence"/>
</dbReference>
<keyword evidence="6 10" id="KW-1133">Transmembrane helix</keyword>
<evidence type="ECO:0000313" key="12">
    <source>
        <dbReference type="EMBL" id="KAK6628045.1"/>
    </source>
</evidence>
<evidence type="ECO:0000256" key="5">
    <source>
        <dbReference type="ARBA" id="ARBA00022968"/>
    </source>
</evidence>
<comment type="pathway">
    <text evidence="10">Protein modification; protein glycosylation.</text>
</comment>
<evidence type="ECO:0000256" key="4">
    <source>
        <dbReference type="ARBA" id="ARBA00022734"/>
    </source>
</evidence>
<keyword evidence="5" id="KW-0735">Signal-anchor</keyword>
<dbReference type="Pfam" id="PF00535">
    <property type="entry name" value="Glycos_transf_2"/>
    <property type="match status" value="1"/>
</dbReference>
<sequence length="599" mass="69035">MFLAPSRKIVKICPVLAIIMFCGFLVWLGGFPESKEKREEVGIRLRLKSDQEEYIDKRGIHVVVGHYTGDDNNPSNAYNLTDELINTNMFDPKPKEGMSGLPVVIQSAELPKMRALYKINRFNLLASDRIPLNRTLPDVRKKRCLTKYENLPKLPATSVIIVFHNEAWSTLLRTVQSVIDRSPRELLTEIILVDDGSTRKFLKEELETFVSQLPVPVRVVRTGDREGLIRARMIGAKEAKGEVLTFLDAHCECTKGWLEPLLLRVSEDRRKVVCPVIDIINDDTFAYVRSFELHWGAFNWNLHFRWYTLGSAEIKRRKFDIAEPFPTPAMAGGLFSIKRDYFYEIGAYDDQMKIWGGENLEMSFRVWQCGGSIEIVPCSHVGHLFRKSSPYSFPGGVGEILHGNLARVALVWMDEWQEFFFKYNPEVARQRDKQSVRSRMQLRTRLKCKSFEWYLDNVWPQNFFPKSDRFFGQIKSANLGKCLTRPRSLPSTNQPMGVVDVSPCKENLQYAFVYTKKNDVMTDESVCLDVPDMNEVNAKVKVIACSGSERQKWQYDKNGQRMVHIKTGLCLDIHDEKAVIASCNSNPSQRWILHSMPWR</sequence>
<dbReference type="Gene3D" id="2.80.10.50">
    <property type="match status" value="1"/>
</dbReference>
<dbReference type="Pfam" id="PF00652">
    <property type="entry name" value="Ricin_B_lectin"/>
    <property type="match status" value="1"/>
</dbReference>
<evidence type="ECO:0000256" key="10">
    <source>
        <dbReference type="RuleBase" id="RU361242"/>
    </source>
</evidence>